<dbReference type="AlphaFoldDB" id="A0A9D2NTM0"/>
<evidence type="ECO:0000256" key="1">
    <source>
        <dbReference type="SAM" id="Phobius"/>
    </source>
</evidence>
<protein>
    <submittedName>
        <fullName evidence="2">Uncharacterized protein</fullName>
    </submittedName>
</protein>
<name>A0A9D2NTM0_9FIRM</name>
<reference evidence="2" key="1">
    <citation type="journal article" date="2021" name="PeerJ">
        <title>Extensive microbial diversity within the chicken gut microbiome revealed by metagenomics and culture.</title>
        <authorList>
            <person name="Gilroy R."/>
            <person name="Ravi A."/>
            <person name="Getino M."/>
            <person name="Pursley I."/>
            <person name="Horton D.L."/>
            <person name="Alikhan N.F."/>
            <person name="Baker D."/>
            <person name="Gharbi K."/>
            <person name="Hall N."/>
            <person name="Watson M."/>
            <person name="Adriaenssens E.M."/>
            <person name="Foster-Nyarko E."/>
            <person name="Jarju S."/>
            <person name="Secka A."/>
            <person name="Antonio M."/>
            <person name="Oren A."/>
            <person name="Chaudhuri R.R."/>
            <person name="La Ragione R."/>
            <person name="Hildebrand F."/>
            <person name="Pallen M.J."/>
        </authorList>
    </citation>
    <scope>NUCLEOTIDE SEQUENCE</scope>
    <source>
        <strain evidence="2">CHK187-11901</strain>
    </source>
</reference>
<dbReference type="EMBL" id="DWWM01000055">
    <property type="protein sequence ID" value="HJC37160.1"/>
    <property type="molecule type" value="Genomic_DNA"/>
</dbReference>
<organism evidence="2 3">
    <name type="scientific">Candidatus Merdibacter merdavium</name>
    <dbReference type="NCBI Taxonomy" id="2838692"/>
    <lineage>
        <taxon>Bacteria</taxon>
        <taxon>Bacillati</taxon>
        <taxon>Bacillota</taxon>
        <taxon>Erysipelotrichia</taxon>
        <taxon>Erysipelotrichales</taxon>
        <taxon>Erysipelotrichaceae</taxon>
        <taxon>Merdibacter</taxon>
    </lineage>
</organism>
<evidence type="ECO:0000313" key="3">
    <source>
        <dbReference type="Proteomes" id="UP000823896"/>
    </source>
</evidence>
<proteinExistence type="predicted"/>
<gene>
    <name evidence="2" type="ORF">H9702_08560</name>
</gene>
<dbReference type="Proteomes" id="UP000823896">
    <property type="component" value="Unassembled WGS sequence"/>
</dbReference>
<sequence length="357" mass="40320">MKKETLCDAIGMIDDHFLIEAEAFRTKARRPRWMRLIMPLGAVFCLLLLTLLPPADEPRMMLQIDPAAFEGSGAEILLAKDAEELRSESPWHPDMAIDTLPVYRNTAYAGNDMNIAEMKQVLREGAARLGLDGLTIHEEPDSGRVYIHGEGMELEVDADLTLTIFFEPAISLPDDLPFTYTASYEECLHIANILKTHYAKLIGMDDPQTMISGGDRFIDGSQHYQIALYEKGSTDSDTLLNQQFRSASFHCDDEGKLWIIRIHAPDLSQYCGDYPIISVQEAEALLKEETYLSNVPYDIGGEAQIAKVDLVYRHGQFDRYFMPYYRFLIDIGKDGDMRQYGAFYVPAVASEYIETTG</sequence>
<keyword evidence="1" id="KW-0472">Membrane</keyword>
<evidence type="ECO:0000313" key="2">
    <source>
        <dbReference type="EMBL" id="HJC37160.1"/>
    </source>
</evidence>
<keyword evidence="1" id="KW-1133">Transmembrane helix</keyword>
<keyword evidence="1" id="KW-0812">Transmembrane</keyword>
<feature type="transmembrane region" description="Helical" evidence="1">
    <location>
        <begin position="33"/>
        <end position="52"/>
    </location>
</feature>
<comment type="caution">
    <text evidence="2">The sequence shown here is derived from an EMBL/GenBank/DDBJ whole genome shotgun (WGS) entry which is preliminary data.</text>
</comment>
<accession>A0A9D2NTM0</accession>
<reference evidence="2" key="2">
    <citation type="submission" date="2021-04" db="EMBL/GenBank/DDBJ databases">
        <authorList>
            <person name="Gilroy R."/>
        </authorList>
    </citation>
    <scope>NUCLEOTIDE SEQUENCE</scope>
    <source>
        <strain evidence="2">CHK187-11901</strain>
    </source>
</reference>